<organism evidence="1 2">
    <name type="scientific">Devosia insulae DS-56</name>
    <dbReference type="NCBI Taxonomy" id="1116389"/>
    <lineage>
        <taxon>Bacteria</taxon>
        <taxon>Pseudomonadati</taxon>
        <taxon>Pseudomonadota</taxon>
        <taxon>Alphaproteobacteria</taxon>
        <taxon>Hyphomicrobiales</taxon>
        <taxon>Devosiaceae</taxon>
        <taxon>Devosia</taxon>
    </lineage>
</organism>
<dbReference type="Proteomes" id="UP000095463">
    <property type="component" value="Unassembled WGS sequence"/>
</dbReference>
<sequence>MFDDDAVKKPRGHEVGMLIDTMSVEELEERIGLLKAEIARLEQAIAARNKTRSEAESLFKL</sequence>
<protein>
    <recommendedName>
        <fullName evidence="3">DUF1192 domain-containing protein</fullName>
    </recommendedName>
</protein>
<dbReference type="OrthoDB" id="7950812at2"/>
<dbReference type="AlphaFoldDB" id="A0A1E5XSA4"/>
<keyword evidence="2" id="KW-1185">Reference proteome</keyword>
<accession>A0A1E5XSA4</accession>
<evidence type="ECO:0000313" key="1">
    <source>
        <dbReference type="EMBL" id="OEO31453.1"/>
    </source>
</evidence>
<evidence type="ECO:0008006" key="3">
    <source>
        <dbReference type="Google" id="ProtNLM"/>
    </source>
</evidence>
<name>A0A1E5XSA4_9HYPH</name>
<evidence type="ECO:0000313" key="2">
    <source>
        <dbReference type="Proteomes" id="UP000095463"/>
    </source>
</evidence>
<dbReference type="EMBL" id="LAJE02000158">
    <property type="protein sequence ID" value="OEO31453.1"/>
    <property type="molecule type" value="Genomic_DNA"/>
</dbReference>
<dbReference type="Pfam" id="PF06698">
    <property type="entry name" value="DUF1192"/>
    <property type="match status" value="1"/>
</dbReference>
<gene>
    <name evidence="1" type="ORF">VW23_016250</name>
</gene>
<dbReference type="InterPro" id="IPR009579">
    <property type="entry name" value="DUF1192"/>
</dbReference>
<reference evidence="1 2" key="1">
    <citation type="journal article" date="2015" name="Genome Announc.">
        <title>Genome Assemblies of Three Soil-Associated Devosia species: D. insulae, D. limi, and D. soli.</title>
        <authorList>
            <person name="Hassan Y.I."/>
            <person name="Lepp D."/>
            <person name="Zhou T."/>
        </authorList>
    </citation>
    <scope>NUCLEOTIDE SEQUENCE [LARGE SCALE GENOMIC DNA]</scope>
    <source>
        <strain evidence="1 2">DS-56</strain>
    </source>
</reference>
<proteinExistence type="predicted"/>
<comment type="caution">
    <text evidence="1">The sequence shown here is derived from an EMBL/GenBank/DDBJ whole genome shotgun (WGS) entry which is preliminary data.</text>
</comment>
<dbReference type="RefSeq" id="WP_055883079.1">
    <property type="nucleotide sequence ID" value="NZ_LAJE02000158.1"/>
</dbReference>